<comment type="caution">
    <text evidence="1">The sequence shown here is derived from an EMBL/GenBank/DDBJ whole genome shotgun (WGS) entry which is preliminary data.</text>
</comment>
<name>A0A917HT27_9SPHI</name>
<dbReference type="Proteomes" id="UP000660862">
    <property type="component" value="Unassembled WGS sequence"/>
</dbReference>
<evidence type="ECO:0000313" key="1">
    <source>
        <dbReference type="EMBL" id="GGG88374.1"/>
    </source>
</evidence>
<dbReference type="EMBL" id="BMER01000001">
    <property type="protein sequence ID" value="GGG88374.1"/>
    <property type="molecule type" value="Genomic_DNA"/>
</dbReference>
<accession>A0A917HT27</accession>
<dbReference type="AlphaFoldDB" id="A0A917HT27"/>
<proteinExistence type="predicted"/>
<organism evidence="1 2">
    <name type="scientific">Parapedobacter pyrenivorans</name>
    <dbReference type="NCBI Taxonomy" id="1305674"/>
    <lineage>
        <taxon>Bacteria</taxon>
        <taxon>Pseudomonadati</taxon>
        <taxon>Bacteroidota</taxon>
        <taxon>Sphingobacteriia</taxon>
        <taxon>Sphingobacteriales</taxon>
        <taxon>Sphingobacteriaceae</taxon>
        <taxon>Parapedobacter</taxon>
    </lineage>
</organism>
<sequence length="284" mass="31730">MNFYQQLTAMANEIEGIDVITSEAWYRRFAIFSANLGLMIPNVPMADHVDLFKKTIRNQCWAKEEQRHFQQMEYALDDPVREVIAGLPKQPAIIATFHMGSYRLLGQVLAKMGVKFSLLLATNIAIDQGETFRRSIHDIGGPLPTTFDIIDAESPAAGLKMLRSLGRGESLLAYVDGNTGAGSQQSKTIPVPFMNGTLHVRQGLPWLAYRAGVPLHVIHCLRGGPGRARFKLGVNPLPGNNGYTPIASDIQRAMQVLYADLAAHITDDPWQWECWLYLQHYLLK</sequence>
<evidence type="ECO:0000313" key="2">
    <source>
        <dbReference type="Proteomes" id="UP000660862"/>
    </source>
</evidence>
<gene>
    <name evidence="1" type="ORF">GCM10007415_23010</name>
</gene>
<dbReference type="RefSeq" id="WP_188506003.1">
    <property type="nucleotide sequence ID" value="NZ_BMER01000001.1"/>
</dbReference>
<evidence type="ECO:0008006" key="3">
    <source>
        <dbReference type="Google" id="ProtNLM"/>
    </source>
</evidence>
<keyword evidence="2" id="KW-1185">Reference proteome</keyword>
<protein>
    <recommendedName>
        <fullName evidence="3">KDO2-lipid IV(A) lauroyltransferase</fullName>
    </recommendedName>
</protein>
<reference evidence="1" key="1">
    <citation type="journal article" date="2014" name="Int. J. Syst. Evol. Microbiol.">
        <title>Complete genome sequence of Corynebacterium casei LMG S-19264T (=DSM 44701T), isolated from a smear-ripened cheese.</title>
        <authorList>
            <consortium name="US DOE Joint Genome Institute (JGI-PGF)"/>
            <person name="Walter F."/>
            <person name="Albersmeier A."/>
            <person name="Kalinowski J."/>
            <person name="Ruckert C."/>
        </authorList>
    </citation>
    <scope>NUCLEOTIDE SEQUENCE</scope>
    <source>
        <strain evidence="1">CGMCC 1.12195</strain>
    </source>
</reference>
<reference evidence="1" key="2">
    <citation type="submission" date="2020-09" db="EMBL/GenBank/DDBJ databases">
        <authorList>
            <person name="Sun Q."/>
            <person name="Zhou Y."/>
        </authorList>
    </citation>
    <scope>NUCLEOTIDE SEQUENCE</scope>
    <source>
        <strain evidence="1">CGMCC 1.12195</strain>
    </source>
</reference>